<dbReference type="InterPro" id="IPR001279">
    <property type="entry name" value="Metallo-B-lactamas"/>
</dbReference>
<organism evidence="3 4">
    <name type="scientific">Aquibacillus salsiterrae</name>
    <dbReference type="NCBI Taxonomy" id="2950439"/>
    <lineage>
        <taxon>Bacteria</taxon>
        <taxon>Bacillati</taxon>
        <taxon>Bacillota</taxon>
        <taxon>Bacilli</taxon>
        <taxon>Bacillales</taxon>
        <taxon>Bacillaceae</taxon>
        <taxon>Aquibacillus</taxon>
    </lineage>
</organism>
<accession>A0A9X4AGG2</accession>
<evidence type="ECO:0000256" key="1">
    <source>
        <dbReference type="ARBA" id="ARBA00022833"/>
    </source>
</evidence>
<dbReference type="Gene3D" id="3.60.15.10">
    <property type="entry name" value="Ribonuclease Z/Hydroxyacylglutathione hydrolase-like"/>
    <property type="match status" value="1"/>
</dbReference>
<dbReference type="EMBL" id="JAMQKC010000007">
    <property type="protein sequence ID" value="MDC3417250.1"/>
    <property type="molecule type" value="Genomic_DNA"/>
</dbReference>
<proteinExistence type="predicted"/>
<gene>
    <name evidence="3" type="ORF">NC799_10025</name>
</gene>
<comment type="caution">
    <text evidence="3">The sequence shown here is derived from an EMBL/GenBank/DDBJ whole genome shotgun (WGS) entry which is preliminary data.</text>
</comment>
<dbReference type="SUPFAM" id="SSF56281">
    <property type="entry name" value="Metallo-hydrolase/oxidoreductase"/>
    <property type="match status" value="1"/>
</dbReference>
<dbReference type="Pfam" id="PF12706">
    <property type="entry name" value="Lactamase_B_2"/>
    <property type="match status" value="1"/>
</dbReference>
<dbReference type="CDD" id="cd07716">
    <property type="entry name" value="RNaseZ_short-form-like_MBL-fold"/>
    <property type="match status" value="1"/>
</dbReference>
<evidence type="ECO:0000313" key="4">
    <source>
        <dbReference type="Proteomes" id="UP001145069"/>
    </source>
</evidence>
<keyword evidence="1" id="KW-0862">Zinc</keyword>
<dbReference type="GO" id="GO:0042781">
    <property type="term" value="F:3'-tRNA processing endoribonuclease activity"/>
    <property type="evidence" value="ECO:0007669"/>
    <property type="project" value="TreeGrafter"/>
</dbReference>
<dbReference type="InterPro" id="IPR036866">
    <property type="entry name" value="RibonucZ/Hydroxyglut_hydro"/>
</dbReference>
<dbReference type="RefSeq" id="WP_272446317.1">
    <property type="nucleotide sequence ID" value="NZ_JAMQKC010000007.1"/>
</dbReference>
<evidence type="ECO:0000313" key="3">
    <source>
        <dbReference type="EMBL" id="MDC3417250.1"/>
    </source>
</evidence>
<protein>
    <submittedName>
        <fullName evidence="3">MBL fold metallo-hydrolase</fullName>
    </submittedName>
</protein>
<dbReference type="AlphaFoldDB" id="A0A9X4AGG2"/>
<dbReference type="PANTHER" id="PTHR46018:SF4">
    <property type="entry name" value="METALLO-HYDROLASE YHFI-RELATED"/>
    <property type="match status" value="1"/>
</dbReference>
<reference evidence="3" key="1">
    <citation type="submission" date="2022-06" db="EMBL/GenBank/DDBJ databases">
        <title>Aquibacillus sp. a new bacterium isolated from soil saline samples.</title>
        <authorList>
            <person name="Galisteo C."/>
            <person name="De La Haba R."/>
            <person name="Sanchez-Porro C."/>
            <person name="Ventosa A."/>
        </authorList>
    </citation>
    <scope>NUCLEOTIDE SEQUENCE</scope>
    <source>
        <strain evidence="3">3ASR75-54</strain>
    </source>
</reference>
<name>A0A9X4AGG2_9BACI</name>
<keyword evidence="4" id="KW-1185">Reference proteome</keyword>
<dbReference type="PANTHER" id="PTHR46018">
    <property type="entry name" value="ZINC PHOSPHODIESTERASE ELAC PROTEIN 1"/>
    <property type="match status" value="1"/>
</dbReference>
<dbReference type="SMART" id="SM00849">
    <property type="entry name" value="Lactamase_B"/>
    <property type="match status" value="1"/>
</dbReference>
<evidence type="ECO:0000259" key="2">
    <source>
        <dbReference type="SMART" id="SM00849"/>
    </source>
</evidence>
<feature type="domain" description="Metallo-beta-lactamase" evidence="2">
    <location>
        <begin position="18"/>
        <end position="210"/>
    </location>
</feature>
<sequence length="243" mass="26765">MKLTVVGCWGAYPEQGAATSCYLVEKDGFTCVIDFGSGALSRIQAFKQILHINAVVLSHYHQDHIADIGVLQYSLLVQHSIHQTEGMLPIYGHELNREAFAKLSHQHTRGVAYNPNEALKVGPFSFTFLKTVHPVPCYAMRISDGDTSIVYTADSSFQESFIPFCEGADLLVAEASFYEGQDGSNAGHMTSKDCADIAQQAGVKQLLLTHLPHFGDHQQLVKQAKHYYSGDVLLAVEGFVWNC</sequence>
<dbReference type="Proteomes" id="UP001145069">
    <property type="component" value="Unassembled WGS sequence"/>
</dbReference>